<dbReference type="EMBL" id="BMLF01000001">
    <property type="protein sequence ID" value="GGL91508.1"/>
    <property type="molecule type" value="Genomic_DNA"/>
</dbReference>
<protein>
    <recommendedName>
        <fullName evidence="1">Peptidoglycan binding-like domain-containing protein</fullName>
    </recommendedName>
</protein>
<organism evidence="2 3">
    <name type="scientific">Pseudooceanicola nanhaiensis</name>
    <dbReference type="NCBI Taxonomy" id="375761"/>
    <lineage>
        <taxon>Bacteria</taxon>
        <taxon>Pseudomonadati</taxon>
        <taxon>Pseudomonadota</taxon>
        <taxon>Alphaproteobacteria</taxon>
        <taxon>Rhodobacterales</taxon>
        <taxon>Paracoccaceae</taxon>
        <taxon>Pseudooceanicola</taxon>
    </lineage>
</organism>
<keyword evidence="3" id="KW-1185">Reference proteome</keyword>
<comment type="caution">
    <text evidence="2">The sequence shown here is derived from an EMBL/GenBank/DDBJ whole genome shotgun (WGS) entry which is preliminary data.</text>
</comment>
<dbReference type="Proteomes" id="UP000649829">
    <property type="component" value="Unassembled WGS sequence"/>
</dbReference>
<name>A0A917SQP6_9RHOB</name>
<dbReference type="NCBIfam" id="TIGR02594">
    <property type="entry name" value="TIGR02594 family protein"/>
    <property type="match status" value="1"/>
</dbReference>
<reference evidence="2" key="2">
    <citation type="submission" date="2020-09" db="EMBL/GenBank/DDBJ databases">
        <authorList>
            <person name="Sun Q."/>
            <person name="Zhou Y."/>
        </authorList>
    </citation>
    <scope>NUCLEOTIDE SEQUENCE</scope>
    <source>
        <strain evidence="2">CGMCC 1.6293</strain>
    </source>
</reference>
<dbReference type="Gene3D" id="1.10.101.10">
    <property type="entry name" value="PGBD-like superfamily/PGBD"/>
    <property type="match status" value="1"/>
</dbReference>
<dbReference type="InterPro" id="IPR036366">
    <property type="entry name" value="PGBDSf"/>
</dbReference>
<evidence type="ECO:0000259" key="1">
    <source>
        <dbReference type="Pfam" id="PF01471"/>
    </source>
</evidence>
<evidence type="ECO:0000313" key="2">
    <source>
        <dbReference type="EMBL" id="GGL91508.1"/>
    </source>
</evidence>
<dbReference type="InterPro" id="IPR036365">
    <property type="entry name" value="PGBD-like_sf"/>
</dbReference>
<dbReference type="Pfam" id="PF01471">
    <property type="entry name" value="PG_binding_1"/>
    <property type="match status" value="1"/>
</dbReference>
<proteinExistence type="predicted"/>
<feature type="domain" description="Peptidoglycan binding-like" evidence="1">
    <location>
        <begin position="5"/>
        <end position="48"/>
    </location>
</feature>
<accession>A0A917SQP6</accession>
<evidence type="ECO:0000313" key="3">
    <source>
        <dbReference type="Proteomes" id="UP000649829"/>
    </source>
</evidence>
<dbReference type="InterPro" id="IPR013423">
    <property type="entry name" value="CHP02594"/>
</dbReference>
<dbReference type="AlphaFoldDB" id="A0A917SQP6"/>
<reference evidence="2" key="1">
    <citation type="journal article" date="2014" name="Int. J. Syst. Evol. Microbiol.">
        <title>Complete genome sequence of Corynebacterium casei LMG S-19264T (=DSM 44701T), isolated from a smear-ripened cheese.</title>
        <authorList>
            <consortium name="US DOE Joint Genome Institute (JGI-PGF)"/>
            <person name="Walter F."/>
            <person name="Albersmeier A."/>
            <person name="Kalinowski J."/>
            <person name="Ruckert C."/>
        </authorList>
    </citation>
    <scope>NUCLEOTIDE SEQUENCE</scope>
    <source>
        <strain evidence="2">CGMCC 1.6293</strain>
    </source>
</reference>
<dbReference type="InterPro" id="IPR002477">
    <property type="entry name" value="Peptidoglycan-bd-like"/>
</dbReference>
<sequence length="240" mass="25923">MTFTSDLVSTVQSRLADLGYYRLRVDGQEGPGTRNAMIDFKEAHGLRAREFPGPITLETLFSAEAKPAPAPVAVGNDPAWLTEARRLLGTREAPGAANNPTIMGWARDLDQWYPGDDVPWCGLFVAHCMSAGAPNVPQDFNRLGARAWLEYGDEADADNPPLGGVGVLWRTHKTKSWNGHVFIVTGQSRTAIRGIGGNQSDNVTETWFDRDRLLGVRVPPGFNHVAAPSAATGALSTNEA</sequence>
<dbReference type="SUPFAM" id="SSF47090">
    <property type="entry name" value="PGBD-like"/>
    <property type="match status" value="1"/>
</dbReference>
<gene>
    <name evidence="2" type="ORF">GCM10011534_12100</name>
</gene>